<dbReference type="InterPro" id="IPR050921">
    <property type="entry name" value="T4SS_GSP_E_ATPase"/>
</dbReference>
<dbReference type="InterPro" id="IPR003593">
    <property type="entry name" value="AAA+_ATPase"/>
</dbReference>
<comment type="similarity">
    <text evidence="1">Belongs to the GSP E family.</text>
</comment>
<evidence type="ECO:0000259" key="3">
    <source>
        <dbReference type="PROSITE" id="PS00662"/>
    </source>
</evidence>
<dbReference type="NCBIfam" id="TIGR01420">
    <property type="entry name" value="pilT_fam"/>
    <property type="match status" value="1"/>
</dbReference>
<protein>
    <submittedName>
        <fullName evidence="4">Type IV pilus assembly ATPase component PilU</fullName>
    </submittedName>
</protein>
<dbReference type="Gene3D" id="3.40.50.300">
    <property type="entry name" value="P-loop containing nucleotide triphosphate hydrolases"/>
    <property type="match status" value="1"/>
</dbReference>
<dbReference type="PANTHER" id="PTHR30486:SF12">
    <property type="entry name" value="TYPE IV PILUS ATPASE PILU"/>
    <property type="match status" value="1"/>
</dbReference>
<dbReference type="InterPro" id="IPR001482">
    <property type="entry name" value="T2SS/T4SS_dom"/>
</dbReference>
<reference evidence="4" key="1">
    <citation type="submission" date="2018-06" db="EMBL/GenBank/DDBJ databases">
        <authorList>
            <person name="Zhirakovskaya E."/>
        </authorList>
    </citation>
    <scope>NUCLEOTIDE SEQUENCE</scope>
</reference>
<accession>A0A3B0X4Z3</accession>
<gene>
    <name evidence="4" type="ORF">MNBD_GAMMA11-3152</name>
</gene>
<dbReference type="PANTHER" id="PTHR30486">
    <property type="entry name" value="TWITCHING MOTILITY PROTEIN PILT"/>
    <property type="match status" value="1"/>
</dbReference>
<dbReference type="SMART" id="SM00382">
    <property type="entry name" value="AAA"/>
    <property type="match status" value="1"/>
</dbReference>
<dbReference type="EMBL" id="UOFG01000181">
    <property type="protein sequence ID" value="VAW62781.1"/>
    <property type="molecule type" value="Genomic_DNA"/>
</dbReference>
<evidence type="ECO:0000256" key="1">
    <source>
        <dbReference type="ARBA" id="ARBA00006611"/>
    </source>
</evidence>
<evidence type="ECO:0000313" key="4">
    <source>
        <dbReference type="EMBL" id="VAW62781.1"/>
    </source>
</evidence>
<name>A0A3B0X4Z3_9ZZZZ</name>
<dbReference type="Gene3D" id="3.30.450.90">
    <property type="match status" value="1"/>
</dbReference>
<feature type="domain" description="Bacterial type II secretion system protein E" evidence="3">
    <location>
        <begin position="193"/>
        <end position="207"/>
    </location>
</feature>
<organism evidence="4">
    <name type="scientific">hydrothermal vent metagenome</name>
    <dbReference type="NCBI Taxonomy" id="652676"/>
    <lineage>
        <taxon>unclassified sequences</taxon>
        <taxon>metagenomes</taxon>
        <taxon>ecological metagenomes</taxon>
    </lineage>
</organism>
<dbReference type="PROSITE" id="PS00662">
    <property type="entry name" value="T2SP_E"/>
    <property type="match status" value="1"/>
</dbReference>
<dbReference type="CDD" id="cd01131">
    <property type="entry name" value="PilT"/>
    <property type="match status" value="1"/>
</dbReference>
<proteinExistence type="inferred from homology"/>
<dbReference type="SUPFAM" id="SSF52540">
    <property type="entry name" value="P-loop containing nucleoside triphosphate hydrolases"/>
    <property type="match status" value="1"/>
</dbReference>
<dbReference type="AlphaFoldDB" id="A0A3B0X4Z3"/>
<dbReference type="Pfam" id="PF00437">
    <property type="entry name" value="T2SSE"/>
    <property type="match status" value="1"/>
</dbReference>
<dbReference type="GO" id="GO:0016887">
    <property type="term" value="F:ATP hydrolysis activity"/>
    <property type="evidence" value="ECO:0007669"/>
    <property type="project" value="InterPro"/>
</dbReference>
<feature type="region of interest" description="Disordered" evidence="2">
    <location>
        <begin position="359"/>
        <end position="412"/>
    </location>
</feature>
<dbReference type="InterPro" id="IPR027417">
    <property type="entry name" value="P-loop_NTPase"/>
</dbReference>
<dbReference type="GO" id="GO:0005524">
    <property type="term" value="F:ATP binding"/>
    <property type="evidence" value="ECO:0007669"/>
    <property type="project" value="InterPro"/>
</dbReference>
<evidence type="ECO:0000256" key="2">
    <source>
        <dbReference type="SAM" id="MobiDB-lite"/>
    </source>
</evidence>
<sequence>MKISPYLKVLAEKDGSDLYLSTGALPSAKFNGHLTPLSKKPAPVGWVNSLAVEIMNEEQQRDFEHKPEMNLAISEPGVGRFRVNIFKQRNEVSMVIRNIKAEIPDMKELGLPPVLKDVIMSKRGIILFVGGTGSGKSTSLAALIDYRNQNSKGHIITIEDPIEYVHSHKGCIVNQREVGVDTDSFEDALKNTLRQAPDVILIGEIRDRETMEHAMAFAETGHLAISTLHANNANQALDRIINFFPEERHAQLLQDLSLNLRAFVSQRLITTVDKKRCAAIEILLNSPRIEELIKRGEVSEIKEVMEKSERIGMCTFDAALLELYRQGRISMDEALKNADSENNLRLKIELGGDVSVKNESEKEQFSGLSLMEKEKPPEDEEAENNMGTNLKPEADDLPQLSGSPDQANEKAG</sequence>
<dbReference type="InterPro" id="IPR006321">
    <property type="entry name" value="PilT/PilU"/>
</dbReference>